<feature type="region of interest" description="Disordered" evidence="5">
    <location>
        <begin position="813"/>
        <end position="965"/>
    </location>
</feature>
<feature type="compositionally biased region" description="Basic and acidic residues" evidence="5">
    <location>
        <begin position="813"/>
        <end position="822"/>
    </location>
</feature>
<keyword evidence="8" id="KW-1185">Reference proteome</keyword>
<evidence type="ECO:0000313" key="7">
    <source>
        <dbReference type="EMBL" id="KPV76396.1"/>
    </source>
</evidence>
<dbReference type="Proteomes" id="UP000053890">
    <property type="component" value="Unassembled WGS sequence"/>
</dbReference>
<feature type="compositionally biased region" description="Low complexity" evidence="5">
    <location>
        <begin position="839"/>
        <end position="883"/>
    </location>
</feature>
<evidence type="ECO:0000256" key="3">
    <source>
        <dbReference type="ARBA" id="ARBA00022833"/>
    </source>
</evidence>
<evidence type="ECO:0000256" key="2">
    <source>
        <dbReference type="ARBA" id="ARBA00022771"/>
    </source>
</evidence>
<dbReference type="InterPro" id="IPR013783">
    <property type="entry name" value="Ig-like_fold"/>
</dbReference>
<feature type="region of interest" description="Disordered" evidence="5">
    <location>
        <begin position="656"/>
        <end position="689"/>
    </location>
</feature>
<evidence type="ECO:0000313" key="8">
    <source>
        <dbReference type="Proteomes" id="UP000053890"/>
    </source>
</evidence>
<reference evidence="7 8" key="1">
    <citation type="journal article" date="2015" name="Front. Microbiol.">
        <title>Genome sequence of the plant growth promoting endophytic yeast Rhodotorula graminis WP1.</title>
        <authorList>
            <person name="Firrincieli A."/>
            <person name="Otillar R."/>
            <person name="Salamov A."/>
            <person name="Schmutz J."/>
            <person name="Khan Z."/>
            <person name="Redman R.S."/>
            <person name="Fleck N.D."/>
            <person name="Lindquist E."/>
            <person name="Grigoriev I.V."/>
            <person name="Doty S.L."/>
        </authorList>
    </citation>
    <scope>NUCLEOTIDE SEQUENCE [LARGE SCALE GENOMIC DNA]</scope>
    <source>
        <strain evidence="7 8">WP1</strain>
    </source>
</reference>
<sequence>MDSLGAVRETMASPSCVFKLYYDDGPSPSTRRYGYQGPLALEQVYTGLHERAAQVFHLARNDVVLSVRDSLGNPSLTLESFAAFVQHVCDPLVQHPEKAKIDDKKRVVLGFVVQSKAALERTERRKAESRQATAAVATATAAVATAAAAAATAAATANKRKADEDAEGHQVYLERSAARPPRKTAPRASAAAAKTGYAPSYITLASSASDSPVVTTEAASQTVRPESPSPSPTSAPARQLEPAESWTGVKALLGKFVRDLNSHLADTFGDEAAPFELRERSPTPDVVKVEEDVKVEKATVDEVDKKVVHYSVYCDCCMKTIVGSRFKCAACTNYDLCGECVDARCDFHPAPHNFLEIARPYASPVPSTRGSLKRVLGFKPVVEVKPDVVENEVKPVVHSATCDVCTRTIVGTRFKCLQCADYDCCGACKTEYVDEVHPHHNFVAVSDPKDIQHRPQPDSRTVHRNIVCDGCNQSPLVGVRYHCTHPACSQDGGFDLCSACESLPIPVHPHDHNLLKIREPLNPFSHVGRTVVEHATEHAQNLLSRVEQGAERHGIVAALSSGPIASVLESLGIHVPVPAAPAPGARAIAAESPKVMSAELLAGPGEDKTLVVDVDVSQLSAEQLKGLPAELHVPVSLSRQQAAETVEAVETKLGEMHLNDAPEPDSSKVDTEGIESDNDESSSTTLPVPVVQDDSPRAIFVSDITLLDGSVVPAGSEFHKVWAVRNSGTTSWPAGTRLVHVGGFSSKVAGGASRVKSFAVAAAAPGEVVEIQCECKAPDDSGRFMDFWRLSAPDGARFGDRFWVDVSVEAEGDVARSSRDDTGSPLDASDGTMTGSHQSLSSSSFVTPSLSAAGKAASLPPSEAPSVASSSVAHSPRVAPSSSGFSVPSHLAPSSFAGSEFESVQAGTASRAGSEGVYLSGDEDASSDEDEDESEDESSSESDSDLSTSSDEDDSEVEFVLVDRA</sequence>
<dbReference type="RefSeq" id="XP_018272445.1">
    <property type="nucleotide sequence ID" value="XM_018416326.1"/>
</dbReference>
<feature type="compositionally biased region" description="Basic and acidic residues" evidence="5">
    <location>
        <begin position="656"/>
        <end position="671"/>
    </location>
</feature>
<accession>A0A194SAH0</accession>
<keyword evidence="3" id="KW-0862">Zinc</keyword>
<dbReference type="SUPFAM" id="SSF57850">
    <property type="entry name" value="RING/U-box"/>
    <property type="match status" value="3"/>
</dbReference>
<dbReference type="OMA" id="FHKVWAV"/>
<dbReference type="CDD" id="cd02340">
    <property type="entry name" value="ZZ_NBR1_like"/>
    <property type="match status" value="2"/>
</dbReference>
<proteinExistence type="predicted"/>
<evidence type="ECO:0000256" key="1">
    <source>
        <dbReference type="ARBA" id="ARBA00022723"/>
    </source>
</evidence>
<evidence type="ECO:0000256" key="5">
    <source>
        <dbReference type="SAM" id="MobiDB-lite"/>
    </source>
</evidence>
<dbReference type="Pfam" id="PF00569">
    <property type="entry name" value="ZZ"/>
    <property type="match status" value="2"/>
</dbReference>
<dbReference type="InterPro" id="IPR032350">
    <property type="entry name" value="Nbr1_FW"/>
</dbReference>
<dbReference type="AlphaFoldDB" id="A0A194SAH0"/>
<dbReference type="Pfam" id="PF16158">
    <property type="entry name" value="N_BRCA1_IG"/>
    <property type="match status" value="1"/>
</dbReference>
<keyword evidence="2 4" id="KW-0863">Zinc-finger</keyword>
<organism evidence="7 8">
    <name type="scientific">Rhodotorula graminis (strain WP1)</name>
    <dbReference type="NCBI Taxonomy" id="578459"/>
    <lineage>
        <taxon>Eukaryota</taxon>
        <taxon>Fungi</taxon>
        <taxon>Dikarya</taxon>
        <taxon>Basidiomycota</taxon>
        <taxon>Pucciniomycotina</taxon>
        <taxon>Microbotryomycetes</taxon>
        <taxon>Sporidiobolales</taxon>
        <taxon>Sporidiobolaceae</taxon>
        <taxon>Rhodotorula</taxon>
    </lineage>
</organism>
<dbReference type="EMBL" id="KQ474076">
    <property type="protein sequence ID" value="KPV76396.1"/>
    <property type="molecule type" value="Genomic_DNA"/>
</dbReference>
<feature type="compositionally biased region" description="Acidic residues" evidence="5">
    <location>
        <begin position="921"/>
        <end position="957"/>
    </location>
</feature>
<protein>
    <recommendedName>
        <fullName evidence="6">ZZ-type domain-containing protein</fullName>
    </recommendedName>
</protein>
<evidence type="ECO:0000256" key="4">
    <source>
        <dbReference type="PROSITE-ProRule" id="PRU00228"/>
    </source>
</evidence>
<name>A0A194SAH0_RHOGW</name>
<feature type="compositionally biased region" description="Polar residues" evidence="5">
    <location>
        <begin position="208"/>
        <end position="224"/>
    </location>
</feature>
<dbReference type="PROSITE" id="PS50135">
    <property type="entry name" value="ZF_ZZ_2"/>
    <property type="match status" value="1"/>
</dbReference>
<dbReference type="InterPro" id="IPR000433">
    <property type="entry name" value="Znf_ZZ"/>
</dbReference>
<dbReference type="PANTHER" id="PTHR20930:SF0">
    <property type="entry name" value="PROTEIN ILRUN"/>
    <property type="match status" value="1"/>
</dbReference>
<dbReference type="CDD" id="cd14947">
    <property type="entry name" value="NBR1_like"/>
    <property type="match status" value="1"/>
</dbReference>
<dbReference type="OrthoDB" id="661148at2759"/>
<dbReference type="Gene3D" id="2.60.40.10">
    <property type="entry name" value="Immunoglobulins"/>
    <property type="match status" value="1"/>
</dbReference>
<feature type="region of interest" description="Disordered" evidence="5">
    <location>
        <begin position="208"/>
        <end position="242"/>
    </location>
</feature>
<dbReference type="PANTHER" id="PTHR20930">
    <property type="entry name" value="OVARIAN CARCINOMA ANTIGEN CA125-RELATED"/>
    <property type="match status" value="1"/>
</dbReference>
<feature type="region of interest" description="Disordered" evidence="5">
    <location>
        <begin position="160"/>
        <end position="192"/>
    </location>
</feature>
<keyword evidence="1" id="KW-0479">Metal-binding</keyword>
<dbReference type="PROSITE" id="PS01357">
    <property type="entry name" value="ZF_ZZ_1"/>
    <property type="match status" value="1"/>
</dbReference>
<dbReference type="STRING" id="578459.A0A194SAH0"/>
<dbReference type="GeneID" id="28976774"/>
<dbReference type="CDD" id="cd02249">
    <property type="entry name" value="ZZ"/>
    <property type="match status" value="1"/>
</dbReference>
<dbReference type="InterPro" id="IPR043145">
    <property type="entry name" value="Znf_ZZ_sf"/>
</dbReference>
<feature type="domain" description="ZZ-type" evidence="6">
    <location>
        <begin position="463"/>
        <end position="522"/>
    </location>
</feature>
<dbReference type="SMART" id="SM00291">
    <property type="entry name" value="ZnF_ZZ"/>
    <property type="match status" value="3"/>
</dbReference>
<dbReference type="Gene3D" id="3.30.60.90">
    <property type="match status" value="3"/>
</dbReference>
<gene>
    <name evidence="7" type="ORF">RHOBADRAFT_52408</name>
</gene>
<dbReference type="GO" id="GO:0008270">
    <property type="term" value="F:zinc ion binding"/>
    <property type="evidence" value="ECO:0007669"/>
    <property type="project" value="UniProtKB-KW"/>
</dbReference>
<evidence type="ECO:0000259" key="6">
    <source>
        <dbReference type="PROSITE" id="PS50135"/>
    </source>
</evidence>